<comment type="caution">
    <text evidence="1">The sequence shown here is derived from an EMBL/GenBank/DDBJ whole genome shotgun (WGS) entry which is preliminary data.</text>
</comment>
<proteinExistence type="predicted"/>
<dbReference type="AlphaFoldDB" id="A0A7J0GFM3"/>
<protein>
    <submittedName>
        <fullName evidence="1">Uncharacterized protein</fullName>
    </submittedName>
</protein>
<dbReference type="Proteomes" id="UP000585474">
    <property type="component" value="Unassembled WGS sequence"/>
</dbReference>
<gene>
    <name evidence="1" type="ORF">Acr_21g0001500</name>
</gene>
<reference evidence="1 2" key="1">
    <citation type="submission" date="2019-07" db="EMBL/GenBank/DDBJ databases">
        <title>De Novo Assembly of kiwifruit Actinidia rufa.</title>
        <authorList>
            <person name="Sugita-Konishi S."/>
            <person name="Sato K."/>
            <person name="Mori E."/>
            <person name="Abe Y."/>
            <person name="Kisaki G."/>
            <person name="Hamano K."/>
            <person name="Suezawa K."/>
            <person name="Otani M."/>
            <person name="Fukuda T."/>
            <person name="Manabe T."/>
            <person name="Gomi K."/>
            <person name="Tabuchi M."/>
            <person name="Akimitsu K."/>
            <person name="Kataoka I."/>
        </authorList>
    </citation>
    <scope>NUCLEOTIDE SEQUENCE [LARGE SCALE GENOMIC DNA]</scope>
    <source>
        <strain evidence="2">cv. Fuchu</strain>
    </source>
</reference>
<dbReference type="EMBL" id="BJWL01000021">
    <property type="protein sequence ID" value="GFZ09551.1"/>
    <property type="molecule type" value="Genomic_DNA"/>
</dbReference>
<sequence length="117" mass="13462">MYPFLRERNTSIVGYVSWGFPPWAQAFGSKACLGFGTEIPEFGRRVEHQVLPKSLPKSQPELIARHCQLLEALLDLIVRLLVTLAIVPNRLILALLKHQERANAFWCFRINLELSYE</sequence>
<name>A0A7J0GFM3_9ERIC</name>
<keyword evidence="2" id="KW-1185">Reference proteome</keyword>
<accession>A0A7J0GFM3</accession>
<evidence type="ECO:0000313" key="2">
    <source>
        <dbReference type="Proteomes" id="UP000585474"/>
    </source>
</evidence>
<evidence type="ECO:0000313" key="1">
    <source>
        <dbReference type="EMBL" id="GFZ09551.1"/>
    </source>
</evidence>
<organism evidence="1 2">
    <name type="scientific">Actinidia rufa</name>
    <dbReference type="NCBI Taxonomy" id="165716"/>
    <lineage>
        <taxon>Eukaryota</taxon>
        <taxon>Viridiplantae</taxon>
        <taxon>Streptophyta</taxon>
        <taxon>Embryophyta</taxon>
        <taxon>Tracheophyta</taxon>
        <taxon>Spermatophyta</taxon>
        <taxon>Magnoliopsida</taxon>
        <taxon>eudicotyledons</taxon>
        <taxon>Gunneridae</taxon>
        <taxon>Pentapetalae</taxon>
        <taxon>asterids</taxon>
        <taxon>Ericales</taxon>
        <taxon>Actinidiaceae</taxon>
        <taxon>Actinidia</taxon>
    </lineage>
</organism>